<evidence type="ECO:0000259" key="3">
    <source>
        <dbReference type="Pfam" id="PF08719"/>
    </source>
</evidence>
<protein>
    <submittedName>
        <fullName evidence="4">Swarming motility protein YbiA</fullName>
    </submittedName>
</protein>
<dbReference type="AlphaFoldDB" id="A0A447G7M1"/>
<organism evidence="4 5">
    <name type="scientific">Mycobacterium basiliense</name>
    <dbReference type="NCBI Taxonomy" id="2094119"/>
    <lineage>
        <taxon>Bacteria</taxon>
        <taxon>Bacillati</taxon>
        <taxon>Actinomycetota</taxon>
        <taxon>Actinomycetes</taxon>
        <taxon>Mycobacteriales</taxon>
        <taxon>Mycobacteriaceae</taxon>
        <taxon>Mycobacterium</taxon>
    </lineage>
</organism>
<dbReference type="Pfam" id="PF08719">
    <property type="entry name" value="NADAR"/>
    <property type="match status" value="1"/>
</dbReference>
<evidence type="ECO:0000256" key="2">
    <source>
        <dbReference type="ARBA" id="ARBA00000751"/>
    </source>
</evidence>
<dbReference type="SUPFAM" id="SSF143990">
    <property type="entry name" value="YbiA-like"/>
    <property type="match status" value="1"/>
</dbReference>
<dbReference type="EMBL" id="LR130759">
    <property type="protein sequence ID" value="VDM86498.1"/>
    <property type="molecule type" value="Genomic_DNA"/>
</dbReference>
<evidence type="ECO:0000313" key="4">
    <source>
        <dbReference type="EMBL" id="VDM86498.1"/>
    </source>
</evidence>
<feature type="domain" description="NADAR" evidence="3">
    <location>
        <begin position="22"/>
        <end position="157"/>
    </location>
</feature>
<comment type="catalytic activity">
    <reaction evidence="2">
        <text>2,5-diamino-6-hydroxy-4-(5-phosphoribosylamino)-pyrimidine + H2O = 2,5,6-triamino-4-hydroxypyrimidine + D-ribose 5-phosphate</text>
        <dbReference type="Rhea" id="RHEA:23436"/>
        <dbReference type="ChEBI" id="CHEBI:15377"/>
        <dbReference type="ChEBI" id="CHEBI:58614"/>
        <dbReference type="ChEBI" id="CHEBI:78346"/>
        <dbReference type="ChEBI" id="CHEBI:137796"/>
    </reaction>
</comment>
<evidence type="ECO:0000256" key="1">
    <source>
        <dbReference type="ARBA" id="ARBA00000022"/>
    </source>
</evidence>
<gene>
    <name evidence="4" type="primary">ybiA_1</name>
    <name evidence="4" type="ORF">MB901379_00015</name>
</gene>
<dbReference type="NCBIfam" id="TIGR02464">
    <property type="entry name" value="ribofla_fusion"/>
    <property type="match status" value="1"/>
</dbReference>
<evidence type="ECO:0000313" key="5">
    <source>
        <dbReference type="Proteomes" id="UP000269998"/>
    </source>
</evidence>
<dbReference type="KEGG" id="mbai:MB901379_00015"/>
<dbReference type="Gene3D" id="1.10.357.40">
    <property type="entry name" value="YbiA-like"/>
    <property type="match status" value="1"/>
</dbReference>
<accession>A0A447G7M1</accession>
<sequence length="160" mass="17770">MNGMKVATEALWVPVIDRFRGEHFFLSNLYPAITPHRGREFPTCEHAYMAAKTDDADAAAAILAAADPLEAQRIGRAAPLVDGWEQQRYAVMDEIVTAKFTHNPDLAKRLAGTAGALLVEGNDWHDQTWGSCRCDEHRETPGANALGVILMNVRMRLEQR</sequence>
<dbReference type="InterPro" id="IPR037238">
    <property type="entry name" value="YbiA-like_sf"/>
</dbReference>
<dbReference type="Proteomes" id="UP000269998">
    <property type="component" value="Chromosome"/>
</dbReference>
<name>A0A447G7M1_9MYCO</name>
<proteinExistence type="predicted"/>
<comment type="catalytic activity">
    <reaction evidence="1">
        <text>5-amino-6-(5-phospho-D-ribosylamino)uracil + H2O = 5,6-diaminouracil + D-ribose 5-phosphate</text>
        <dbReference type="Rhea" id="RHEA:55020"/>
        <dbReference type="ChEBI" id="CHEBI:15377"/>
        <dbReference type="ChEBI" id="CHEBI:46252"/>
        <dbReference type="ChEBI" id="CHEBI:58453"/>
        <dbReference type="ChEBI" id="CHEBI:78346"/>
    </reaction>
</comment>
<dbReference type="CDD" id="cd15457">
    <property type="entry name" value="NADAR"/>
    <property type="match status" value="1"/>
</dbReference>
<dbReference type="InterPro" id="IPR012816">
    <property type="entry name" value="NADAR"/>
</dbReference>
<reference evidence="5" key="1">
    <citation type="submission" date="2018-02" db="EMBL/GenBank/DDBJ databases">
        <authorList>
            <person name="Seth-Smith MB H."/>
            <person name="Seth-Smith H."/>
        </authorList>
    </citation>
    <scope>NUCLEOTIDE SEQUENCE [LARGE SCALE GENOMIC DNA]</scope>
</reference>
<keyword evidence="5" id="KW-1185">Reference proteome</keyword>